<evidence type="ECO:0000256" key="1">
    <source>
        <dbReference type="SAM" id="SignalP"/>
    </source>
</evidence>
<dbReference type="Proteomes" id="UP000266861">
    <property type="component" value="Unassembled WGS sequence"/>
</dbReference>
<gene>
    <name evidence="2" type="ORF">Glove_328g65</name>
</gene>
<name>A0A397HNZ5_9GLOM</name>
<dbReference type="EMBL" id="PQFF01000300">
    <property type="protein sequence ID" value="RHZ63688.1"/>
    <property type="molecule type" value="Genomic_DNA"/>
</dbReference>
<accession>A0A397HNZ5</accession>
<keyword evidence="3" id="KW-1185">Reference proteome</keyword>
<proteinExistence type="predicted"/>
<protein>
    <recommendedName>
        <fullName evidence="4">Cyanovirin-N domain-containing protein</fullName>
    </recommendedName>
</protein>
<evidence type="ECO:0000313" key="3">
    <source>
        <dbReference type="Proteomes" id="UP000266861"/>
    </source>
</evidence>
<evidence type="ECO:0008006" key="4">
    <source>
        <dbReference type="Google" id="ProtNLM"/>
    </source>
</evidence>
<keyword evidence="1" id="KW-0732">Signal</keyword>
<dbReference type="AlphaFoldDB" id="A0A397HNZ5"/>
<comment type="caution">
    <text evidence="2">The sequence shown here is derived from an EMBL/GenBank/DDBJ whole genome shotgun (WGS) entry which is preliminary data.</text>
</comment>
<dbReference type="OrthoDB" id="2305685at2759"/>
<feature type="signal peptide" evidence="1">
    <location>
        <begin position="1"/>
        <end position="23"/>
    </location>
</feature>
<organism evidence="2 3">
    <name type="scientific">Diversispora epigaea</name>
    <dbReference type="NCBI Taxonomy" id="1348612"/>
    <lineage>
        <taxon>Eukaryota</taxon>
        <taxon>Fungi</taxon>
        <taxon>Fungi incertae sedis</taxon>
        <taxon>Mucoromycota</taxon>
        <taxon>Glomeromycotina</taxon>
        <taxon>Glomeromycetes</taxon>
        <taxon>Diversisporales</taxon>
        <taxon>Diversisporaceae</taxon>
        <taxon>Diversispora</taxon>
    </lineage>
</organism>
<evidence type="ECO:0000313" key="2">
    <source>
        <dbReference type="EMBL" id="RHZ63688.1"/>
    </source>
</evidence>
<reference evidence="2 3" key="1">
    <citation type="submission" date="2018-08" db="EMBL/GenBank/DDBJ databases">
        <title>Genome and evolution of the arbuscular mycorrhizal fungus Diversispora epigaea (formerly Glomus versiforme) and its bacterial endosymbionts.</title>
        <authorList>
            <person name="Sun X."/>
            <person name="Fei Z."/>
            <person name="Harrison M."/>
        </authorList>
    </citation>
    <scope>NUCLEOTIDE SEQUENCE [LARGE SCALE GENOMIC DNA]</scope>
    <source>
        <strain evidence="2 3">IT104</strain>
    </source>
</reference>
<sequence>MNTKFTFFALSIVILSMVLSAAATPKTIVAKVRILPVADTCKYSKRSAELFQRYAHTKTCPCTDATARFTSNVVGEIVFSQNNCGSTLVTGLFSDGLNPLKNTYFYYIVDLCGNILYDLTPALCVSYRKDGTWPFLVKLNNLNLDCNSKGVLLAECTKCFNNSTFKPYHKRQFGTGSRGSSVVVAKQ</sequence>
<feature type="chain" id="PRO_5017328673" description="Cyanovirin-N domain-containing protein" evidence="1">
    <location>
        <begin position="24"/>
        <end position="187"/>
    </location>
</feature>